<dbReference type="Gene3D" id="3.40.50.1110">
    <property type="entry name" value="SGNH hydrolase"/>
    <property type="match status" value="1"/>
</dbReference>
<proteinExistence type="predicted"/>
<accession>A0A2P1QSL3</accession>
<dbReference type="EMBL" id="CP027843">
    <property type="protein sequence ID" value="AVQ11864.1"/>
    <property type="molecule type" value="Genomic_DNA"/>
</dbReference>
<reference evidence="2 3" key="1">
    <citation type="journal article" date="2015" name="Genome Announc.">
        <title>Draft Genome Sequences of Leptospira santarosai Strains U160, U164, and U233, Isolated from Asymptomatic Cattle.</title>
        <authorList>
            <person name="Kremer F.S."/>
            <person name="Eslabao M.R."/>
            <person name="Provisor M."/>
            <person name="Woloski R.D."/>
            <person name="Ramires O.V."/>
            <person name="Moreno L.Z."/>
            <person name="Moreno A.M."/>
            <person name="Hamond C."/>
            <person name="Lilenbaum W."/>
            <person name="Dellagostin O.A."/>
        </authorList>
    </citation>
    <scope>NUCLEOTIDE SEQUENCE [LARGE SCALE GENOMIC DNA]</scope>
    <source>
        <strain evidence="2 3">U160</strain>
    </source>
</reference>
<gene>
    <name evidence="2" type="ORF">XB16_1534</name>
</gene>
<evidence type="ECO:0000259" key="1">
    <source>
        <dbReference type="Pfam" id="PF13472"/>
    </source>
</evidence>
<feature type="domain" description="SGNH hydrolase-type esterase" evidence="1">
    <location>
        <begin position="97"/>
        <end position="236"/>
    </location>
</feature>
<protein>
    <submittedName>
        <fullName evidence="2">GDSL-like protein</fullName>
    </submittedName>
</protein>
<sequence length="249" mass="29068">MAKYFPVLSLLLLLLCISCSVLIKKSYTDYTSSRFECWGGIGYRSSEKFEQYRNLWYKMRSIYREENQRIKTANAVFVGNSLIQLFPNEMFMREFPGAVNRGIGGDMTETLLERLEEDVISLNPKAIVLEIGGNDLLQGKCLYLIESNLVKILDKLTQSLPKTKIVILGIPPVRASSLNNISPVVNLAWVFIIQSYKNVIFLDNWQWFREKDRSVLREEFWLERDEIHLNENAYKIWVEKLKPILLPYL</sequence>
<name>A0A2P1QSL3_9LEPT</name>
<dbReference type="Pfam" id="PF13472">
    <property type="entry name" value="Lipase_GDSL_2"/>
    <property type="match status" value="1"/>
</dbReference>
<dbReference type="InterPro" id="IPR013830">
    <property type="entry name" value="SGNH_hydro"/>
</dbReference>
<dbReference type="AlphaFoldDB" id="A0A2P1QSL3"/>
<dbReference type="PANTHER" id="PTHR30383">
    <property type="entry name" value="THIOESTERASE 1/PROTEASE 1/LYSOPHOSPHOLIPASE L1"/>
    <property type="match status" value="1"/>
</dbReference>
<evidence type="ECO:0000313" key="3">
    <source>
        <dbReference type="Proteomes" id="UP000033961"/>
    </source>
</evidence>
<dbReference type="GO" id="GO:0004622">
    <property type="term" value="F:phosphatidylcholine lysophospholipase activity"/>
    <property type="evidence" value="ECO:0007669"/>
    <property type="project" value="TreeGrafter"/>
</dbReference>
<dbReference type="SUPFAM" id="SSF52266">
    <property type="entry name" value="SGNH hydrolase"/>
    <property type="match status" value="1"/>
</dbReference>
<dbReference type="Proteomes" id="UP000033961">
    <property type="component" value="Chromosome I"/>
</dbReference>
<dbReference type="PANTHER" id="PTHR30383:SF32">
    <property type="entry name" value="SGNH-HYDROLASE"/>
    <property type="match status" value="1"/>
</dbReference>
<dbReference type="InterPro" id="IPR051532">
    <property type="entry name" value="Ester_Hydrolysis_Enzymes"/>
</dbReference>
<dbReference type="InterPro" id="IPR036514">
    <property type="entry name" value="SGNH_hydro_sf"/>
</dbReference>
<organism evidence="2 3">
    <name type="scientific">Leptospira santarosai</name>
    <dbReference type="NCBI Taxonomy" id="28183"/>
    <lineage>
        <taxon>Bacteria</taxon>
        <taxon>Pseudomonadati</taxon>
        <taxon>Spirochaetota</taxon>
        <taxon>Spirochaetia</taxon>
        <taxon>Leptospirales</taxon>
        <taxon>Leptospiraceae</taxon>
        <taxon>Leptospira</taxon>
    </lineage>
</organism>
<evidence type="ECO:0000313" key="2">
    <source>
        <dbReference type="EMBL" id="AVQ11864.1"/>
    </source>
</evidence>